<dbReference type="Pfam" id="PF00728">
    <property type="entry name" value="Glyco_hydro_20"/>
    <property type="match status" value="1"/>
</dbReference>
<evidence type="ECO:0000256" key="5">
    <source>
        <dbReference type="ARBA" id="ARBA00023295"/>
    </source>
</evidence>
<dbReference type="GO" id="GO:0004563">
    <property type="term" value="F:beta-N-acetylhexosaminidase activity"/>
    <property type="evidence" value="ECO:0007669"/>
    <property type="project" value="UniProtKB-EC"/>
</dbReference>
<comment type="catalytic activity">
    <reaction evidence="1">
        <text>Hydrolysis of terminal non-reducing N-acetyl-D-hexosamine residues in N-acetyl-beta-D-hexosaminides.</text>
        <dbReference type="EC" id="3.2.1.52"/>
    </reaction>
</comment>
<dbReference type="OrthoDB" id="1090159at2"/>
<feature type="domain" description="Beta-hexosaminidase bacterial type N-terminal" evidence="9">
    <location>
        <begin position="24"/>
        <end position="154"/>
    </location>
</feature>
<comment type="similarity">
    <text evidence="2">Belongs to the glycosyl hydrolase 20 family.</text>
</comment>
<evidence type="ECO:0000259" key="9">
    <source>
        <dbReference type="Pfam" id="PF02838"/>
    </source>
</evidence>
<proteinExistence type="inferred from homology"/>
<reference evidence="10 11" key="1">
    <citation type="submission" date="2014-07" db="EMBL/GenBank/DDBJ databases">
        <authorList>
            <person name="McCorrison J."/>
            <person name="Sanka R."/>
            <person name="Torralba M."/>
            <person name="Gillis M."/>
            <person name="Haft D.H."/>
            <person name="Methe B."/>
            <person name="Sutton G."/>
            <person name="Nelson K.E."/>
        </authorList>
    </citation>
    <scope>NUCLEOTIDE SEQUENCE [LARGE SCALE GENOMIC DNA]</scope>
    <source>
        <strain evidence="10 11">DNF00320</strain>
    </source>
</reference>
<evidence type="ECO:0000256" key="4">
    <source>
        <dbReference type="ARBA" id="ARBA00022801"/>
    </source>
</evidence>
<dbReference type="RefSeq" id="WP_036866017.1">
    <property type="nucleotide sequence ID" value="NZ_JRNQ01000005.1"/>
</dbReference>
<dbReference type="SUPFAM" id="SSF51445">
    <property type="entry name" value="(Trans)glycosidases"/>
    <property type="match status" value="1"/>
</dbReference>
<feature type="chain" id="PRO_5001924586" description="beta-N-acetylhexosaminidase" evidence="7">
    <location>
        <begin position="20"/>
        <end position="543"/>
    </location>
</feature>
<evidence type="ECO:0000256" key="2">
    <source>
        <dbReference type="ARBA" id="ARBA00006285"/>
    </source>
</evidence>
<dbReference type="PIRSF" id="PIRSF001093">
    <property type="entry name" value="B-hxosamndse_ab_euk"/>
    <property type="match status" value="1"/>
</dbReference>
<dbReference type="Gene3D" id="3.30.379.10">
    <property type="entry name" value="Chitobiase/beta-hexosaminidase domain 2-like"/>
    <property type="match status" value="1"/>
</dbReference>
<dbReference type="PANTHER" id="PTHR22600:SF57">
    <property type="entry name" value="BETA-N-ACETYLHEXOSAMINIDASE"/>
    <property type="match status" value="1"/>
</dbReference>
<keyword evidence="4" id="KW-0378">Hydrolase</keyword>
<dbReference type="AlphaFoldDB" id="A0A096AFF8"/>
<feature type="domain" description="Glycoside hydrolase family 20 catalytic" evidence="8">
    <location>
        <begin position="157"/>
        <end position="500"/>
    </location>
</feature>
<evidence type="ECO:0000313" key="10">
    <source>
        <dbReference type="EMBL" id="KGF45655.1"/>
    </source>
</evidence>
<dbReference type="Gene3D" id="3.20.20.80">
    <property type="entry name" value="Glycosidases"/>
    <property type="match status" value="1"/>
</dbReference>
<name>A0A096AFF8_9BACT</name>
<dbReference type="PRINTS" id="PR00738">
    <property type="entry name" value="GLHYDRLASE20"/>
</dbReference>
<dbReference type="CDD" id="cd06563">
    <property type="entry name" value="GH20_chitobiase-like"/>
    <property type="match status" value="1"/>
</dbReference>
<evidence type="ECO:0000256" key="3">
    <source>
        <dbReference type="ARBA" id="ARBA00012663"/>
    </source>
</evidence>
<keyword evidence="5" id="KW-0326">Glycosidase</keyword>
<keyword evidence="7" id="KW-0732">Signal</keyword>
<dbReference type="SUPFAM" id="SSF55545">
    <property type="entry name" value="beta-N-acetylhexosaminidase-like domain"/>
    <property type="match status" value="1"/>
</dbReference>
<comment type="caution">
    <text evidence="10">The sequence shown here is derived from an EMBL/GenBank/DDBJ whole genome shotgun (WGS) entry which is preliminary data.</text>
</comment>
<dbReference type="GO" id="GO:0005975">
    <property type="term" value="P:carbohydrate metabolic process"/>
    <property type="evidence" value="ECO:0007669"/>
    <property type="project" value="InterPro"/>
</dbReference>
<evidence type="ECO:0000259" key="8">
    <source>
        <dbReference type="Pfam" id="PF00728"/>
    </source>
</evidence>
<gene>
    <name evidence="10" type="ORF">HMPREF0647_01780</name>
</gene>
<dbReference type="GO" id="GO:0016020">
    <property type="term" value="C:membrane"/>
    <property type="evidence" value="ECO:0007669"/>
    <property type="project" value="TreeGrafter"/>
</dbReference>
<accession>A0A096AFF8</accession>
<sequence>MKKILLSLALSALAVTGFAADADYNVIPLPHSIVMTKGKAFTLNSNTTIVCTSSDELMQKNAQFLANYINELTGLKLTVSNVNPKKGGYIELLLNKSILGDEAYTIAVNDKKISISGMSSAGVFYGIQTLRKSLPIGDATKEAITLPAVKISDAPRFKYRGMMLDSSRHFFTIDFVKEFIDLIALHNMNVFHWHLNDDQGWRIEIKKYPRLTEIGSMRSGTVMGHNSDVEDGIPYSGYYTQEQCKEIVEYARQRHITVIPEIDMPGHMKAALAAYPNLGCTGGPYEVGHKWGVYFDVLCLGKEETFKFAEDVLDEVIQIFPSKYIHIGGDETPTERWNACERCKKVMAEQNLPIKKLQAYFTNRIEKHLNSKGRAIIGWDEILDGDINKSATIMSWRGIEPGERGAKLGHDVIMSPTSYCYFDYAQTKDQYSEPQAQPHVVTVEKVYSLDPAPATMAEESRKHILGAQANLWTEYVSNPNFATYMILPRMAALAEVQWMNPEQKNFDQFKVRATRLSKLYDKYGYVYGVHLWPERYKHNRENQ</sequence>
<dbReference type="GO" id="GO:0030203">
    <property type="term" value="P:glycosaminoglycan metabolic process"/>
    <property type="evidence" value="ECO:0007669"/>
    <property type="project" value="TreeGrafter"/>
</dbReference>
<dbReference type="InterPro" id="IPR015883">
    <property type="entry name" value="Glyco_hydro_20_cat"/>
</dbReference>
<protein>
    <recommendedName>
        <fullName evidence="3">beta-N-acetylhexosaminidase</fullName>
        <ecNumber evidence="3">3.2.1.52</ecNumber>
    </recommendedName>
</protein>
<dbReference type="EC" id="3.2.1.52" evidence="3"/>
<organism evidence="10 11">
    <name type="scientific">Prevotella bivia DNF00320</name>
    <dbReference type="NCBI Taxonomy" id="1401068"/>
    <lineage>
        <taxon>Bacteria</taxon>
        <taxon>Pseudomonadati</taxon>
        <taxon>Bacteroidota</taxon>
        <taxon>Bacteroidia</taxon>
        <taxon>Bacteroidales</taxon>
        <taxon>Prevotellaceae</taxon>
        <taxon>Prevotella</taxon>
    </lineage>
</organism>
<feature type="signal peptide" evidence="7">
    <location>
        <begin position="1"/>
        <end position="19"/>
    </location>
</feature>
<dbReference type="InterPro" id="IPR029018">
    <property type="entry name" value="Hex-like_dom2"/>
</dbReference>
<dbReference type="InterPro" id="IPR017853">
    <property type="entry name" value="GH"/>
</dbReference>
<dbReference type="Pfam" id="PF02838">
    <property type="entry name" value="Glyco_hydro_20b"/>
    <property type="match status" value="1"/>
</dbReference>
<dbReference type="InterPro" id="IPR015882">
    <property type="entry name" value="HEX_bac_N"/>
</dbReference>
<dbReference type="Proteomes" id="UP000029525">
    <property type="component" value="Unassembled WGS sequence"/>
</dbReference>
<evidence type="ECO:0000256" key="6">
    <source>
        <dbReference type="PIRSR" id="PIRSR625705-1"/>
    </source>
</evidence>
<feature type="active site" description="Proton donor" evidence="6">
    <location>
        <position position="331"/>
    </location>
</feature>
<evidence type="ECO:0000256" key="7">
    <source>
        <dbReference type="SAM" id="SignalP"/>
    </source>
</evidence>
<dbReference type="PANTHER" id="PTHR22600">
    <property type="entry name" value="BETA-HEXOSAMINIDASE"/>
    <property type="match status" value="1"/>
</dbReference>
<dbReference type="InterPro" id="IPR025705">
    <property type="entry name" value="Beta_hexosaminidase_sua/sub"/>
</dbReference>
<evidence type="ECO:0000256" key="1">
    <source>
        <dbReference type="ARBA" id="ARBA00001231"/>
    </source>
</evidence>
<evidence type="ECO:0000313" key="11">
    <source>
        <dbReference type="Proteomes" id="UP000029525"/>
    </source>
</evidence>
<dbReference type="EMBL" id="JRNQ01000005">
    <property type="protein sequence ID" value="KGF45655.1"/>
    <property type="molecule type" value="Genomic_DNA"/>
</dbReference>